<dbReference type="RefSeq" id="WP_040040192.1">
    <property type="nucleotide sequence ID" value="NZ_JWJG01000028.1"/>
</dbReference>
<name>A0A0C2BJH7_9BURK</name>
<proteinExistence type="predicted"/>
<organism evidence="1 2">
    <name type="scientific">Noviherbaspirillum autotrophicum</name>
    <dbReference type="NCBI Taxonomy" id="709839"/>
    <lineage>
        <taxon>Bacteria</taxon>
        <taxon>Pseudomonadati</taxon>
        <taxon>Pseudomonadota</taxon>
        <taxon>Betaproteobacteria</taxon>
        <taxon>Burkholderiales</taxon>
        <taxon>Oxalobacteraceae</taxon>
        <taxon>Noviherbaspirillum</taxon>
    </lineage>
</organism>
<comment type="caution">
    <text evidence="1">The sequence shown here is derived from an EMBL/GenBank/DDBJ whole genome shotgun (WGS) entry which is preliminary data.</text>
</comment>
<keyword evidence="2" id="KW-1185">Reference proteome</keyword>
<dbReference type="OrthoDB" id="8781782at2"/>
<evidence type="ECO:0000313" key="2">
    <source>
        <dbReference type="Proteomes" id="UP000031572"/>
    </source>
</evidence>
<protein>
    <submittedName>
        <fullName evidence="1">Uncharacterized protein</fullName>
    </submittedName>
</protein>
<dbReference type="AlphaFoldDB" id="A0A0C2BJH7"/>
<evidence type="ECO:0000313" key="1">
    <source>
        <dbReference type="EMBL" id="KIF81365.1"/>
    </source>
</evidence>
<sequence length="142" mass="15229">MSSLEEERQSILARMQVSREHYRRMLLNQPELHANPAHPAGHHASYALTSLGFPRNKALHWVAEHPLLTAAAAATVLALVSSRVARSAAKNTVQSGNPAAGPLPRTASNIDAIVRLLTTVANLATMIPPRVQPGVPPHAPPR</sequence>
<dbReference type="STRING" id="709839.TSA66_11935"/>
<dbReference type="EMBL" id="JWJG01000028">
    <property type="protein sequence ID" value="KIF81365.1"/>
    <property type="molecule type" value="Genomic_DNA"/>
</dbReference>
<dbReference type="Proteomes" id="UP000031572">
    <property type="component" value="Unassembled WGS sequence"/>
</dbReference>
<accession>A0A0C2BJH7</accession>
<reference evidence="1 2" key="1">
    <citation type="submission" date="2014-12" db="EMBL/GenBank/DDBJ databases">
        <title>Denitrispirillum autotrophicum gen. nov., sp. nov., Denitrifying, Facultatively Autotrophic Bacteria Isolated from Rice Paddy Soil.</title>
        <authorList>
            <person name="Ishii S."/>
            <person name="Ashida N."/>
            <person name="Ohno H."/>
            <person name="Otsuka S."/>
            <person name="Yokota A."/>
            <person name="Senoo K."/>
        </authorList>
    </citation>
    <scope>NUCLEOTIDE SEQUENCE [LARGE SCALE GENOMIC DNA]</scope>
    <source>
        <strain evidence="1 2">TSA66</strain>
    </source>
</reference>
<gene>
    <name evidence="1" type="ORF">TSA66_11935</name>
</gene>